<name>A0AAD9L324_RIDPI</name>
<proteinExistence type="predicted"/>
<dbReference type="PANTHER" id="PTHR16897">
    <property type="entry name" value="OS10G0105400 PROTEIN"/>
    <property type="match status" value="1"/>
</dbReference>
<feature type="region of interest" description="Disordered" evidence="1">
    <location>
        <begin position="953"/>
        <end position="984"/>
    </location>
</feature>
<comment type="caution">
    <text evidence="2">The sequence shown here is derived from an EMBL/GenBank/DDBJ whole genome shotgun (WGS) entry which is preliminary data.</text>
</comment>
<feature type="compositionally biased region" description="Basic residues" evidence="1">
    <location>
        <begin position="966"/>
        <end position="984"/>
    </location>
</feature>
<reference evidence="2" key="1">
    <citation type="journal article" date="2023" name="Mol. Biol. Evol.">
        <title>Third-Generation Sequencing Reveals the Adaptive Role of the Epigenome in Three Deep-Sea Polychaetes.</title>
        <authorList>
            <person name="Perez M."/>
            <person name="Aroh O."/>
            <person name="Sun Y."/>
            <person name="Lan Y."/>
            <person name="Juniper S.K."/>
            <person name="Young C.R."/>
            <person name="Angers B."/>
            <person name="Qian P.Y."/>
        </authorList>
    </citation>
    <scope>NUCLEOTIDE SEQUENCE</scope>
    <source>
        <strain evidence="2">R07B-5</strain>
    </source>
</reference>
<protein>
    <submittedName>
        <fullName evidence="2">Uncharacterized protein</fullName>
    </submittedName>
</protein>
<sequence length="984" mass="108604">MEAVPNINAVVKYELCHAVDHDGGRTINIPTGWVNVKDFQKETATVDIPRADGDSVRVWVRATDVMGNTKTDSVLVHVDSSPPVIQDVWLSRHGRTQLAVHHSKELFDMTFEFNSHDFHSGLKEIHWRLHDHGVAADCVAPNCYCIPKDSECFLRHFEIDPDMSKMTKPHGHHDFDYQLITVDTTAPLPGVVSDSEQSEPDVDFQQGSTQHASWQGFFDRESGVKETMLTYASRTVSGPGTYHCTVVAYNKALEPSEPVCSDGVTVDTTAPEIHEVGIYAYEVGLSSTGSEDMDLLPYTSTHGHRHFITYHPNLMDGQTFYIHIKAVNRAGQQTVQVVGPVTVLVEAPSFSGDVALSVRRYGGTKYLVGRWPRSSFSATDLQGRHSRGTSNVRDFAPLSRESSVAGLCDWTEPPTCVATPVGDLQWRLHGRHTYYLNLNLEGINGHERVTSSNKYEHFIGAPSGGIVVEIPTNTDELRSEDIDHQSGRSRLHVTWHGFQHVDQSISYELAVGTKPGIDDVIGFMAVDGSNKTLTGLTLQPFTTYYSSVRASTTDGSTIVSSDGVTILPADTQIESATVLDGLPCPLYSDGVTITPDAPVSTGFTAASLTATNLTFTWSKFKDLAMKSSAADVISRHEWTLLVKHTDGDTPEHLYPWRQVTGGHFRCDVTTNEMCSYLVRLTAPLETSSCVLLALRAYNKVGLYSTISHQLRGCDVTSKVKLSVLDAVAAMGDSDIFLQKNAQWHERDREYTPSSSTLSAVWPDLRHGTYAWKVVSDDAIRRFAYVQPETAPAYTDYECTAPEVLACGETQNNFVNVHGLPLKEGQRYYICILANATDLEFEKFTQHLEQNSECSNGIVVDTTPPTAGQVWVGGRQNHWRYQIDRSQLNIYWSSFVDIEAYGHSSHHSGVLKYEYAIVDSTPPDVTAVPIDVGGSYITRSAALSAAWKGVFNDPESGGEQSGSDGRRHVHGSHCRHVTARGRSRL</sequence>
<evidence type="ECO:0000256" key="1">
    <source>
        <dbReference type="SAM" id="MobiDB-lite"/>
    </source>
</evidence>
<evidence type="ECO:0000313" key="3">
    <source>
        <dbReference type="Proteomes" id="UP001209878"/>
    </source>
</evidence>
<keyword evidence="3" id="KW-1185">Reference proteome</keyword>
<organism evidence="2 3">
    <name type="scientific">Ridgeia piscesae</name>
    <name type="common">Tubeworm</name>
    <dbReference type="NCBI Taxonomy" id="27915"/>
    <lineage>
        <taxon>Eukaryota</taxon>
        <taxon>Metazoa</taxon>
        <taxon>Spiralia</taxon>
        <taxon>Lophotrochozoa</taxon>
        <taxon>Annelida</taxon>
        <taxon>Polychaeta</taxon>
        <taxon>Sedentaria</taxon>
        <taxon>Canalipalpata</taxon>
        <taxon>Sabellida</taxon>
        <taxon>Siboglinidae</taxon>
        <taxon>Ridgeia</taxon>
    </lineage>
</organism>
<dbReference type="PANTHER" id="PTHR16897:SF2">
    <property type="entry name" value="OS03G0226600 PROTEIN"/>
    <property type="match status" value="1"/>
</dbReference>
<gene>
    <name evidence="2" type="ORF">NP493_358g00005</name>
</gene>
<dbReference type="EMBL" id="JAODUO010000358">
    <property type="protein sequence ID" value="KAK2182322.1"/>
    <property type="molecule type" value="Genomic_DNA"/>
</dbReference>
<accession>A0AAD9L324</accession>
<dbReference type="AlphaFoldDB" id="A0AAD9L324"/>
<dbReference type="Proteomes" id="UP001209878">
    <property type="component" value="Unassembled WGS sequence"/>
</dbReference>
<evidence type="ECO:0000313" key="2">
    <source>
        <dbReference type="EMBL" id="KAK2182322.1"/>
    </source>
</evidence>